<reference evidence="4" key="1">
    <citation type="journal article" date="2023" name="Science">
        <title>Elucidation of the pathway for biosynthesis of saponin adjuvants from the soapbark tree.</title>
        <authorList>
            <person name="Reed J."/>
            <person name="Orme A."/>
            <person name="El-Demerdash A."/>
            <person name="Owen C."/>
            <person name="Martin L.B.B."/>
            <person name="Misra R.C."/>
            <person name="Kikuchi S."/>
            <person name="Rejzek M."/>
            <person name="Martin A.C."/>
            <person name="Harkess A."/>
            <person name="Leebens-Mack J."/>
            <person name="Louveau T."/>
            <person name="Stephenson M.J."/>
            <person name="Osbourn A."/>
        </authorList>
    </citation>
    <scope>NUCLEOTIDE SEQUENCE</scope>
    <source>
        <strain evidence="4">S10</strain>
    </source>
</reference>
<feature type="compositionally biased region" description="Basic and acidic residues" evidence="2">
    <location>
        <begin position="512"/>
        <end position="525"/>
    </location>
</feature>
<feature type="region of interest" description="Disordered" evidence="2">
    <location>
        <begin position="665"/>
        <end position="692"/>
    </location>
</feature>
<sequence>MEESSESTIVEVRKEIMVSPTGGNPTLRIAHFLKPSLSSTEKPFPELSFHSTFSDTIKPTSKKLSLQVAFNGWLCPQKNWKTWVDRLHSKYQTIWRKAGIYEAVKGSTCEIQRNKDLIIGLAEKWCSETNTFVFPWGEATITLEDMMVIGGYSVMGSPVFSPLETQELKEIQEKFIEVRRKLTQTKSKKASHYPWMMHFMERESELEHEAFLSLWLSRFVFPGNGLATISKHVFPMAIHLARGTPIAIAPAVLASIYRDLSRLKEKINSLSKLKNGKNDKDGIEVTLWAPLQLIQIWALERFPTLQPKPNIIQYSEQEPRLARWDKVKNLNHGSVKTALDSSAKCFLWRPYTIDVKNWPSFMFYCEKDKWVYLNSDSDHELKLFAHCLRVCELVGIDSIEQYLPHRVAMQFGMDQDLPGWVAHRNDTPLIAWRNYNELMMDTKLYIASRTFKPKVTSRYLDWWRQLTLGKRDSVKAVKQFQKSLSSSKELTHNSTKRMRQMNSSSPRGFPPESHRNHAGDSDPDNKLTVNELWSSNRSHKKFRNQIVNDGSTQSNVPLPVVLTKTAKHTDPLFPPGFVPKYCRDQRRNSDSDDKLTLKELCKSQSMGKNSGNQIVDDGEHLSGTQSDVLGSPIAVNGTAKQIKMRMEAAQNVIDGEVDVRELKTAKKNASEGKTRSPVRKKDGDIDMKESSSPCISESMMVELEARTTALEKAFAKLKAARSGTARADN</sequence>
<name>A0AAD7LMP8_QUISA</name>
<comment type="caution">
    <text evidence="4">The sequence shown here is derived from an EMBL/GenBank/DDBJ whole genome shotgun (WGS) entry which is preliminary data.</text>
</comment>
<dbReference type="InterPro" id="IPR044824">
    <property type="entry name" value="MAIN-like"/>
</dbReference>
<organism evidence="4 5">
    <name type="scientific">Quillaja saponaria</name>
    <name type="common">Soap bark tree</name>
    <dbReference type="NCBI Taxonomy" id="32244"/>
    <lineage>
        <taxon>Eukaryota</taxon>
        <taxon>Viridiplantae</taxon>
        <taxon>Streptophyta</taxon>
        <taxon>Embryophyta</taxon>
        <taxon>Tracheophyta</taxon>
        <taxon>Spermatophyta</taxon>
        <taxon>Magnoliopsida</taxon>
        <taxon>eudicotyledons</taxon>
        <taxon>Gunneridae</taxon>
        <taxon>Pentapetalae</taxon>
        <taxon>rosids</taxon>
        <taxon>fabids</taxon>
        <taxon>Fabales</taxon>
        <taxon>Quillajaceae</taxon>
        <taxon>Quillaja</taxon>
    </lineage>
</organism>
<feature type="coiled-coil region" evidence="1">
    <location>
        <begin position="253"/>
        <end position="280"/>
    </location>
</feature>
<dbReference type="Proteomes" id="UP001163823">
    <property type="component" value="Chromosome 8"/>
</dbReference>
<gene>
    <name evidence="4" type="ORF">O6P43_021138</name>
</gene>
<evidence type="ECO:0000256" key="2">
    <source>
        <dbReference type="SAM" id="MobiDB-lite"/>
    </source>
</evidence>
<dbReference type="GO" id="GO:0010073">
    <property type="term" value="P:meristem maintenance"/>
    <property type="evidence" value="ECO:0007669"/>
    <property type="project" value="InterPro"/>
</dbReference>
<protein>
    <submittedName>
        <fullName evidence="4">Serine/threonine-protein phosphatase 7 long form like</fullName>
    </submittedName>
</protein>
<evidence type="ECO:0000256" key="1">
    <source>
        <dbReference type="SAM" id="Coils"/>
    </source>
</evidence>
<proteinExistence type="predicted"/>
<keyword evidence="5" id="KW-1185">Reference proteome</keyword>
<dbReference type="KEGG" id="qsa:O6P43_021138"/>
<feature type="region of interest" description="Disordered" evidence="2">
    <location>
        <begin position="604"/>
        <end position="629"/>
    </location>
</feature>
<dbReference type="Pfam" id="PF10536">
    <property type="entry name" value="PMD"/>
    <property type="match status" value="1"/>
</dbReference>
<dbReference type="PANTHER" id="PTHR46033">
    <property type="entry name" value="PROTEIN MAIN-LIKE 2"/>
    <property type="match status" value="1"/>
</dbReference>
<evidence type="ECO:0000259" key="3">
    <source>
        <dbReference type="Pfam" id="PF10536"/>
    </source>
</evidence>
<accession>A0AAD7LMP8</accession>
<feature type="region of interest" description="Disordered" evidence="2">
    <location>
        <begin position="485"/>
        <end position="528"/>
    </location>
</feature>
<evidence type="ECO:0000313" key="4">
    <source>
        <dbReference type="EMBL" id="KAJ7960737.1"/>
    </source>
</evidence>
<feature type="domain" description="Aminotransferase-like plant mobile" evidence="3">
    <location>
        <begin position="99"/>
        <end position="464"/>
    </location>
</feature>
<dbReference type="InterPro" id="IPR019557">
    <property type="entry name" value="AminoTfrase-like_pln_mobile"/>
</dbReference>
<keyword evidence="1" id="KW-0175">Coiled coil</keyword>
<dbReference type="AlphaFoldDB" id="A0AAD7LMP8"/>
<evidence type="ECO:0000313" key="5">
    <source>
        <dbReference type="Proteomes" id="UP001163823"/>
    </source>
</evidence>
<feature type="compositionally biased region" description="Basic and acidic residues" evidence="2">
    <location>
        <begin position="665"/>
        <end position="689"/>
    </location>
</feature>
<feature type="compositionally biased region" description="Polar residues" evidence="2">
    <location>
        <begin position="604"/>
        <end position="613"/>
    </location>
</feature>
<dbReference type="PANTHER" id="PTHR46033:SF67">
    <property type="entry name" value="AMINOTRANSFERASE-LIKE, PLANT MOBILE DOMAIN FAMILY PROTEIN"/>
    <property type="match status" value="1"/>
</dbReference>
<dbReference type="EMBL" id="JARAOO010000008">
    <property type="protein sequence ID" value="KAJ7960737.1"/>
    <property type="molecule type" value="Genomic_DNA"/>
</dbReference>